<dbReference type="EMBL" id="VSSQ01143596">
    <property type="protein sequence ID" value="MPN63734.1"/>
    <property type="molecule type" value="Genomic_DNA"/>
</dbReference>
<dbReference type="AlphaFoldDB" id="A0A645JVK5"/>
<proteinExistence type="predicted"/>
<accession>A0A645JVK5</accession>
<name>A0A645JVK5_9ZZZZ</name>
<protein>
    <submittedName>
        <fullName evidence="1">Uncharacterized protein</fullName>
    </submittedName>
</protein>
<sequence>MVGYVLVEFILLFYDLASKSGIKSLGGAVHLIGKLSQRRHIGISRPYHQAILCNGVAVDRGR</sequence>
<gene>
    <name evidence="1" type="ORF">SDC9_211500</name>
</gene>
<organism evidence="1">
    <name type="scientific">bioreactor metagenome</name>
    <dbReference type="NCBI Taxonomy" id="1076179"/>
    <lineage>
        <taxon>unclassified sequences</taxon>
        <taxon>metagenomes</taxon>
        <taxon>ecological metagenomes</taxon>
    </lineage>
</organism>
<comment type="caution">
    <text evidence="1">The sequence shown here is derived from an EMBL/GenBank/DDBJ whole genome shotgun (WGS) entry which is preliminary data.</text>
</comment>
<evidence type="ECO:0000313" key="1">
    <source>
        <dbReference type="EMBL" id="MPN63734.1"/>
    </source>
</evidence>
<reference evidence="1" key="1">
    <citation type="submission" date="2019-08" db="EMBL/GenBank/DDBJ databases">
        <authorList>
            <person name="Kucharzyk K."/>
            <person name="Murdoch R.W."/>
            <person name="Higgins S."/>
            <person name="Loffler F."/>
        </authorList>
    </citation>
    <scope>NUCLEOTIDE SEQUENCE</scope>
</reference>